<dbReference type="SUPFAM" id="SSF51197">
    <property type="entry name" value="Clavaminate synthase-like"/>
    <property type="match status" value="1"/>
</dbReference>
<dbReference type="Pfam" id="PF12697">
    <property type="entry name" value="Abhydrolase_6"/>
    <property type="match status" value="1"/>
</dbReference>
<protein>
    <recommendedName>
        <fullName evidence="3">Fe2OG dioxygenase domain-containing protein</fullName>
    </recommendedName>
</protein>
<dbReference type="SUPFAM" id="SSF53474">
    <property type="entry name" value="alpha/beta-Hydrolases"/>
    <property type="match status" value="1"/>
</dbReference>
<comment type="caution">
    <text evidence="4">The sequence shown here is derived from an EMBL/GenBank/DDBJ whole genome shotgun (WGS) entry which is preliminary data.</text>
</comment>
<dbReference type="Gene3D" id="3.40.50.1820">
    <property type="entry name" value="alpha/beta hydrolase"/>
    <property type="match status" value="1"/>
</dbReference>
<keyword evidence="5" id="KW-1185">Reference proteome</keyword>
<evidence type="ECO:0000313" key="4">
    <source>
        <dbReference type="EMBL" id="KAJ9704935.1"/>
    </source>
</evidence>
<accession>A0AA39E365</accession>
<evidence type="ECO:0000256" key="1">
    <source>
        <dbReference type="ARBA" id="ARBA00022723"/>
    </source>
</evidence>
<dbReference type="FunFam" id="2.60.120.330:FF:000012">
    <property type="entry name" value="Gibberellin 20 oxidase 1"/>
    <property type="match status" value="1"/>
</dbReference>
<dbReference type="Gene3D" id="2.60.120.330">
    <property type="entry name" value="B-lactam Antibiotic, Isopenicillin N Synthase, Chain"/>
    <property type="match status" value="1"/>
</dbReference>
<keyword evidence="1" id="KW-0479">Metal-binding</keyword>
<dbReference type="InterPro" id="IPR005123">
    <property type="entry name" value="Oxoglu/Fe-dep_dioxygenase_dom"/>
</dbReference>
<dbReference type="Pfam" id="PF03171">
    <property type="entry name" value="2OG-FeII_Oxy"/>
    <property type="match status" value="1"/>
</dbReference>
<evidence type="ECO:0000259" key="3">
    <source>
        <dbReference type="PROSITE" id="PS51471"/>
    </source>
</evidence>
<dbReference type="PANTHER" id="PTHR10992">
    <property type="entry name" value="METHYLESTERASE FAMILY MEMBER"/>
    <property type="match status" value="1"/>
</dbReference>
<dbReference type="Pfam" id="PF14226">
    <property type="entry name" value="DIOX_N"/>
    <property type="match status" value="1"/>
</dbReference>
<dbReference type="Proteomes" id="UP001168098">
    <property type="component" value="Unassembled WGS sequence"/>
</dbReference>
<dbReference type="FunFam" id="3.40.50.1820:FF:000051">
    <property type="entry name" value="(S)-hydroxynitrile lyase"/>
    <property type="match status" value="1"/>
</dbReference>
<name>A0AA39E365_VITRO</name>
<dbReference type="InterPro" id="IPR029058">
    <property type="entry name" value="AB_hydrolase_fold"/>
</dbReference>
<dbReference type="PRINTS" id="PR00682">
    <property type="entry name" value="IPNSYNTHASE"/>
</dbReference>
<evidence type="ECO:0000313" key="5">
    <source>
        <dbReference type="Proteomes" id="UP001168098"/>
    </source>
</evidence>
<dbReference type="InterPro" id="IPR045889">
    <property type="entry name" value="MES/HNL"/>
</dbReference>
<feature type="domain" description="Fe2OG dioxygenase" evidence="3">
    <location>
        <begin position="187"/>
        <end position="288"/>
    </location>
</feature>
<organism evidence="4 5">
    <name type="scientific">Vitis rotundifolia</name>
    <name type="common">Muscadine grape</name>
    <dbReference type="NCBI Taxonomy" id="103349"/>
    <lineage>
        <taxon>Eukaryota</taxon>
        <taxon>Viridiplantae</taxon>
        <taxon>Streptophyta</taxon>
        <taxon>Embryophyta</taxon>
        <taxon>Tracheophyta</taxon>
        <taxon>Spermatophyta</taxon>
        <taxon>Magnoliopsida</taxon>
        <taxon>eudicotyledons</taxon>
        <taxon>Gunneridae</taxon>
        <taxon>Pentapetalae</taxon>
        <taxon>rosids</taxon>
        <taxon>Vitales</taxon>
        <taxon>Vitaceae</taxon>
        <taxon>Viteae</taxon>
        <taxon>Vitis</taxon>
    </lineage>
</organism>
<dbReference type="PANTHER" id="PTHR10992:SF1002">
    <property type="entry name" value="SALICYLIC ACID-BINDING PROTEIN 2-LIKE"/>
    <property type="match status" value="1"/>
</dbReference>
<sequence length="590" mass="66943">MGEVDPAFIQDTQHRPKLAVIEAEGIPLIDLSSANASNHVSQIADACKNWGFFQVINHGVPSESRRKIEDGVRKFFALPLEEKRKVSRDEVNPLGYFDTEHTKNVRDWKEVFDLVVSSPAFIPASPNPDDKELKELINQWPQYPPELREVCEEYAREMEKLAVKLLGLISLSLGLPENRFNLLFEESTNFIRLNHYPPCPIPHLALGVGRHKDSGALDILAQDDVGGLEVKRKTDGEWVRVKPTPDAYIINVGDIVQVWSNDTYESVEHRVIVNSERERFSIPFFFNPAHHLWVQPLEELTKGEKPKYRAYNWGKFFTTRKRMYPLASERRQANPVKHFVLVHGACHGAWCWYKIVALLKSSGHKVTALDLAASGINPKQVGDLRSISEYFQPLRDFMESLPADERAVLVGHSLGGLAISQAMEKFPEKVSVAVFVTASMPGPTFNISTLNQESLRRRGPLLDSQFTYDNGPNNPPTAFIFGPLCLSLNVYQMSPTEDLALGTVLMRPVRLFSEEDKSNELVLSKKYASVKRVFIISEEDKLVKKDFQLWMIEKNPPDAVKEIKGSDHMVMMSKPKELWVHLQAIAEKYS</sequence>
<reference evidence="4 5" key="1">
    <citation type="journal article" date="2023" name="BMC Biotechnol.">
        <title>Vitis rotundifolia cv Carlos genome sequencing.</title>
        <authorList>
            <person name="Huff M."/>
            <person name="Hulse-Kemp A."/>
            <person name="Scheffler B."/>
            <person name="Youngblood R."/>
            <person name="Simpson S."/>
            <person name="Babiker E."/>
            <person name="Staton M."/>
        </authorList>
    </citation>
    <scope>NUCLEOTIDE SEQUENCE [LARGE SCALE GENOMIC DNA]</scope>
    <source>
        <tissue evidence="4">Leaf</tissue>
    </source>
</reference>
<dbReference type="GO" id="GO:0080032">
    <property type="term" value="F:methyl jasmonate esterase activity"/>
    <property type="evidence" value="ECO:0007669"/>
    <property type="project" value="TreeGrafter"/>
</dbReference>
<keyword evidence="2" id="KW-0408">Iron</keyword>
<dbReference type="GO" id="GO:0080031">
    <property type="term" value="F:methyl salicylate esterase activity"/>
    <property type="evidence" value="ECO:0007669"/>
    <property type="project" value="TreeGrafter"/>
</dbReference>
<dbReference type="GO" id="GO:0080030">
    <property type="term" value="F:methyl indole-3-acetate esterase activity"/>
    <property type="evidence" value="ECO:0007669"/>
    <property type="project" value="TreeGrafter"/>
</dbReference>
<dbReference type="InterPro" id="IPR000073">
    <property type="entry name" value="AB_hydrolase_1"/>
</dbReference>
<dbReference type="GO" id="GO:0046872">
    <property type="term" value="F:metal ion binding"/>
    <property type="evidence" value="ECO:0007669"/>
    <property type="project" value="UniProtKB-KW"/>
</dbReference>
<dbReference type="InterPro" id="IPR027443">
    <property type="entry name" value="IPNS-like_sf"/>
</dbReference>
<dbReference type="InterPro" id="IPR044861">
    <property type="entry name" value="IPNS-like_FE2OG_OXY"/>
</dbReference>
<dbReference type="GO" id="GO:0009696">
    <property type="term" value="P:salicylic acid metabolic process"/>
    <property type="evidence" value="ECO:0007669"/>
    <property type="project" value="TreeGrafter"/>
</dbReference>
<proteinExistence type="predicted"/>
<dbReference type="EMBL" id="JARBHA010000003">
    <property type="protein sequence ID" value="KAJ9704935.1"/>
    <property type="molecule type" value="Genomic_DNA"/>
</dbReference>
<dbReference type="InterPro" id="IPR026992">
    <property type="entry name" value="DIOX_N"/>
</dbReference>
<dbReference type="PROSITE" id="PS51471">
    <property type="entry name" value="FE2OG_OXY"/>
    <property type="match status" value="1"/>
</dbReference>
<dbReference type="GO" id="GO:0009694">
    <property type="term" value="P:jasmonic acid metabolic process"/>
    <property type="evidence" value="ECO:0007669"/>
    <property type="project" value="TreeGrafter"/>
</dbReference>
<dbReference type="AlphaFoldDB" id="A0AA39E365"/>
<evidence type="ECO:0000256" key="2">
    <source>
        <dbReference type="ARBA" id="ARBA00023004"/>
    </source>
</evidence>
<gene>
    <name evidence="4" type="ORF">PVL29_003135</name>
</gene>